<keyword evidence="1 2" id="KW-0732">Signal</keyword>
<evidence type="ECO:0000256" key="1">
    <source>
        <dbReference type="ARBA" id="ARBA00022729"/>
    </source>
</evidence>
<name>A0A291GBG0_9RHOB</name>
<feature type="signal peptide" evidence="2">
    <location>
        <begin position="1"/>
        <end position="17"/>
    </location>
</feature>
<dbReference type="KEGG" id="ceh:CEW89_07875"/>
<accession>A0A291GBG0</accession>
<proteinExistence type="predicted"/>
<reference evidence="3 4" key="1">
    <citation type="submission" date="2017-06" db="EMBL/GenBank/DDBJ databases">
        <title>Celeribacter sp. TSPH2 complete genome sequence.</title>
        <authorList>
            <person name="Woo J.-H."/>
            <person name="Kim H.-S."/>
        </authorList>
    </citation>
    <scope>NUCLEOTIDE SEQUENCE [LARGE SCALE GENOMIC DNA]</scope>
    <source>
        <strain evidence="3 4">TSPH2</strain>
    </source>
</reference>
<dbReference type="Proteomes" id="UP000217935">
    <property type="component" value="Chromosome"/>
</dbReference>
<dbReference type="OrthoDB" id="58662at2"/>
<evidence type="ECO:0008006" key="5">
    <source>
        <dbReference type="Google" id="ProtNLM"/>
    </source>
</evidence>
<evidence type="ECO:0000313" key="3">
    <source>
        <dbReference type="EMBL" id="ATG47497.1"/>
    </source>
</evidence>
<dbReference type="SUPFAM" id="SSF69318">
    <property type="entry name" value="Integrin alpha N-terminal domain"/>
    <property type="match status" value="1"/>
</dbReference>
<feature type="chain" id="PRO_5012877738" description="VCBS repeat-containing protein" evidence="2">
    <location>
        <begin position="18"/>
        <end position="242"/>
    </location>
</feature>
<organism evidence="3 4">
    <name type="scientific">Celeribacter ethanolicus</name>
    <dbReference type="NCBI Taxonomy" id="1758178"/>
    <lineage>
        <taxon>Bacteria</taxon>
        <taxon>Pseudomonadati</taxon>
        <taxon>Pseudomonadota</taxon>
        <taxon>Alphaproteobacteria</taxon>
        <taxon>Rhodobacterales</taxon>
        <taxon>Roseobacteraceae</taxon>
        <taxon>Celeribacter</taxon>
    </lineage>
</organism>
<dbReference type="Pfam" id="PF13517">
    <property type="entry name" value="FG-GAP_3"/>
    <property type="match status" value="1"/>
</dbReference>
<protein>
    <recommendedName>
        <fullName evidence="5">VCBS repeat-containing protein</fullName>
    </recommendedName>
</protein>
<dbReference type="RefSeq" id="WP_096805505.1">
    <property type="nucleotide sequence ID" value="NZ_CP022196.1"/>
</dbReference>
<keyword evidence="4" id="KW-1185">Reference proteome</keyword>
<evidence type="ECO:0000256" key="2">
    <source>
        <dbReference type="SAM" id="SignalP"/>
    </source>
</evidence>
<sequence>MLRLVALLMLAASPFVASPLCAARITGAHYAEPTTAYGHGAVKNGEYARMVVTLDDGTTREASFRKSVFEDTAPRLHDFDGDGRPEVVSVVSGFATGAWVQVWTLDGQDRLVPAKASAPIGQPHRWLAIAGIADFDGDGVDEVAYVDRPHLFKELVLLPVDLTGEGMLVPTARLGGLTNHHLGSDRIEGGVRACSGQAPVILTADADWTQIMATRWENGGLMATPVARYAGAASFASHMACN</sequence>
<dbReference type="STRING" id="1758178.GCA_001550095_00224"/>
<dbReference type="InterPro" id="IPR028994">
    <property type="entry name" value="Integrin_alpha_N"/>
</dbReference>
<dbReference type="AlphaFoldDB" id="A0A291GBG0"/>
<dbReference type="EMBL" id="CP022196">
    <property type="protein sequence ID" value="ATG47497.1"/>
    <property type="molecule type" value="Genomic_DNA"/>
</dbReference>
<dbReference type="InterPro" id="IPR013517">
    <property type="entry name" value="FG-GAP"/>
</dbReference>
<evidence type="ECO:0000313" key="4">
    <source>
        <dbReference type="Proteomes" id="UP000217935"/>
    </source>
</evidence>
<gene>
    <name evidence="3" type="ORF">CEW89_07875</name>
</gene>